<dbReference type="OrthoDB" id="9777288at2"/>
<dbReference type="CDD" id="cd05198">
    <property type="entry name" value="formate_dh_like"/>
    <property type="match status" value="1"/>
</dbReference>
<sequence length="315" mass="36245">MKKFVAHISGINELSSEAFEVLSSMAKIEYQKLNTDEELKKSLQNCDIFWFRLNHSLTREILRDVRCTYILCAVTGLDHIDVDACKDFGIKIISLKGEKEFLKEVRATAEHTMGLMLTLIRKSKKAFFHTESKQWNRYIFQGTELYKKKIGIFGLGRLGKIVAQYAEVFGMEVYYYDIEEMITPESYKKCSSPEELCSKVDILSIHLPYNESTHFLIDKNLFKLMKSTVSIVNTARGGVVNETDLLDFLKHSNARYATDVLYGEPNIENHPLIEYASKNEQVIITPHIAGNTFESIEKTENFIANKFYDTLLTKI</sequence>
<evidence type="ECO:0000256" key="1">
    <source>
        <dbReference type="ARBA" id="ARBA00005854"/>
    </source>
</evidence>
<dbReference type="AlphaFoldDB" id="A0A1D8P4K2"/>
<dbReference type="Proteomes" id="UP000176050">
    <property type="component" value="Chromosome"/>
</dbReference>
<evidence type="ECO:0000256" key="2">
    <source>
        <dbReference type="ARBA" id="ARBA00022605"/>
    </source>
</evidence>
<dbReference type="STRING" id="1850246.LPB138_01930"/>
<evidence type="ECO:0008006" key="10">
    <source>
        <dbReference type="Google" id="ProtNLM"/>
    </source>
</evidence>
<evidence type="ECO:0000259" key="6">
    <source>
        <dbReference type="Pfam" id="PF00389"/>
    </source>
</evidence>
<dbReference type="Gene3D" id="3.40.50.720">
    <property type="entry name" value="NAD(P)-binding Rossmann-like Domain"/>
    <property type="match status" value="2"/>
</dbReference>
<dbReference type="InterPro" id="IPR006139">
    <property type="entry name" value="D-isomer_2_OHA_DH_cat_dom"/>
</dbReference>
<name>A0A1D8P4K2_9FLAO</name>
<proteinExistence type="inferred from homology"/>
<feature type="domain" description="D-isomer specific 2-hydroxyacid dehydrogenase NAD-binding" evidence="7">
    <location>
        <begin position="113"/>
        <end position="289"/>
    </location>
</feature>
<comment type="similarity">
    <text evidence="1 5">Belongs to the D-isomer specific 2-hydroxyacid dehydrogenase family.</text>
</comment>
<dbReference type="InterPro" id="IPR050857">
    <property type="entry name" value="D-2-hydroxyacid_DH"/>
</dbReference>
<dbReference type="SUPFAM" id="SSF51735">
    <property type="entry name" value="NAD(P)-binding Rossmann-fold domains"/>
    <property type="match status" value="1"/>
</dbReference>
<evidence type="ECO:0000256" key="5">
    <source>
        <dbReference type="RuleBase" id="RU003719"/>
    </source>
</evidence>
<evidence type="ECO:0000313" key="9">
    <source>
        <dbReference type="Proteomes" id="UP000176050"/>
    </source>
</evidence>
<keyword evidence="2" id="KW-0028">Amino-acid biosynthesis</keyword>
<dbReference type="InterPro" id="IPR036291">
    <property type="entry name" value="NAD(P)-bd_dom_sf"/>
</dbReference>
<keyword evidence="3 5" id="KW-0560">Oxidoreductase</keyword>
<dbReference type="GO" id="GO:0051287">
    <property type="term" value="F:NAD binding"/>
    <property type="evidence" value="ECO:0007669"/>
    <property type="project" value="InterPro"/>
</dbReference>
<dbReference type="PANTHER" id="PTHR42789">
    <property type="entry name" value="D-ISOMER SPECIFIC 2-HYDROXYACID DEHYDROGENASE FAMILY PROTEIN (AFU_ORTHOLOGUE AFUA_6G10090)"/>
    <property type="match status" value="1"/>
</dbReference>
<keyword evidence="9" id="KW-1185">Reference proteome</keyword>
<dbReference type="Pfam" id="PF00389">
    <property type="entry name" value="2-Hacid_dh"/>
    <property type="match status" value="1"/>
</dbReference>
<evidence type="ECO:0000256" key="3">
    <source>
        <dbReference type="ARBA" id="ARBA00023002"/>
    </source>
</evidence>
<dbReference type="GO" id="GO:0008652">
    <property type="term" value="P:amino acid biosynthetic process"/>
    <property type="evidence" value="ECO:0007669"/>
    <property type="project" value="UniProtKB-KW"/>
</dbReference>
<dbReference type="PROSITE" id="PS00065">
    <property type="entry name" value="D_2_HYDROXYACID_DH_1"/>
    <property type="match status" value="1"/>
</dbReference>
<evidence type="ECO:0000259" key="7">
    <source>
        <dbReference type="Pfam" id="PF02826"/>
    </source>
</evidence>
<organism evidence="8 9">
    <name type="scientific">Urechidicola croceus</name>
    <dbReference type="NCBI Taxonomy" id="1850246"/>
    <lineage>
        <taxon>Bacteria</taxon>
        <taxon>Pseudomonadati</taxon>
        <taxon>Bacteroidota</taxon>
        <taxon>Flavobacteriia</taxon>
        <taxon>Flavobacteriales</taxon>
        <taxon>Flavobacteriaceae</taxon>
        <taxon>Urechidicola</taxon>
    </lineage>
</organism>
<accession>A0A1D8P4K2</accession>
<keyword evidence="4" id="KW-0520">NAD</keyword>
<dbReference type="KEGG" id="lul:LPB138_01930"/>
<dbReference type="InterPro" id="IPR006140">
    <property type="entry name" value="D-isomer_DH_NAD-bd"/>
</dbReference>
<gene>
    <name evidence="8" type="ORF">LPB138_01930</name>
</gene>
<evidence type="ECO:0000313" key="8">
    <source>
        <dbReference type="EMBL" id="AOW19513.1"/>
    </source>
</evidence>
<dbReference type="InterPro" id="IPR029752">
    <property type="entry name" value="D-isomer_DH_CS1"/>
</dbReference>
<dbReference type="EMBL" id="CP017478">
    <property type="protein sequence ID" value="AOW19513.1"/>
    <property type="molecule type" value="Genomic_DNA"/>
</dbReference>
<evidence type="ECO:0000256" key="4">
    <source>
        <dbReference type="ARBA" id="ARBA00023027"/>
    </source>
</evidence>
<protein>
    <recommendedName>
        <fullName evidence="10">Hydroxyacid dehydrogenase</fullName>
    </recommendedName>
</protein>
<dbReference type="PANTHER" id="PTHR42789:SF1">
    <property type="entry name" value="D-ISOMER SPECIFIC 2-HYDROXYACID DEHYDROGENASE FAMILY PROTEIN (AFU_ORTHOLOGUE AFUA_6G10090)"/>
    <property type="match status" value="1"/>
</dbReference>
<reference evidence="8 9" key="1">
    <citation type="submission" date="2016-10" db="EMBL/GenBank/DDBJ databases">
        <title>Lutibacter sp. LPB0138, isolated from marine gastropod.</title>
        <authorList>
            <person name="Kim E."/>
            <person name="Yi H."/>
        </authorList>
    </citation>
    <scope>NUCLEOTIDE SEQUENCE [LARGE SCALE GENOMIC DNA]</scope>
    <source>
        <strain evidence="8 9">LPB0138</strain>
    </source>
</reference>
<dbReference type="SUPFAM" id="SSF52283">
    <property type="entry name" value="Formate/glycerate dehydrogenase catalytic domain-like"/>
    <property type="match status" value="1"/>
</dbReference>
<dbReference type="GO" id="GO:0016616">
    <property type="term" value="F:oxidoreductase activity, acting on the CH-OH group of donors, NAD or NADP as acceptor"/>
    <property type="evidence" value="ECO:0007669"/>
    <property type="project" value="InterPro"/>
</dbReference>
<dbReference type="Pfam" id="PF02826">
    <property type="entry name" value="2-Hacid_dh_C"/>
    <property type="match status" value="1"/>
</dbReference>
<feature type="domain" description="D-isomer specific 2-hydroxyacid dehydrogenase catalytic" evidence="6">
    <location>
        <begin position="13"/>
        <end position="307"/>
    </location>
</feature>
<dbReference type="RefSeq" id="WP_070235629.1">
    <property type="nucleotide sequence ID" value="NZ_CP017478.1"/>
</dbReference>